<dbReference type="Pfam" id="PF00313">
    <property type="entry name" value="CSD"/>
    <property type="match status" value="1"/>
</dbReference>
<dbReference type="EMBL" id="CP012508">
    <property type="protein sequence ID" value="ALB21960.1"/>
    <property type="molecule type" value="Genomic_DNA"/>
</dbReference>
<accession>A0A1L6T9V9</accession>
<evidence type="ECO:0000313" key="2">
    <source>
        <dbReference type="Proteomes" id="UP000029558"/>
    </source>
</evidence>
<dbReference type="GO" id="GO:0003676">
    <property type="term" value="F:nucleic acid binding"/>
    <property type="evidence" value="ECO:0007669"/>
    <property type="project" value="InterPro"/>
</dbReference>
<dbReference type="RefSeq" id="WP_017377238.1">
    <property type="nucleotide sequence ID" value="NZ_CP012508.1"/>
</dbReference>
<dbReference type="InterPro" id="IPR002059">
    <property type="entry name" value="CSP_DNA-bd"/>
</dbReference>
<sequence length="114" mass="12694">MKGTIKFFDRKQQYGFIVCDDMNQDIYFKMEDILNVRLIKPGIDVAFDYESLEGDRFRAYDIHPISEEVLAKAVTANVVGEGVSVQQCVAMAVTSALITFVVGLVVGFAAHQLI</sequence>
<proteinExistence type="predicted"/>
<evidence type="ECO:0000313" key="1">
    <source>
        <dbReference type="EMBL" id="ALB21960.1"/>
    </source>
</evidence>
<dbReference type="SUPFAM" id="SSF50249">
    <property type="entry name" value="Nucleic acid-binding proteins"/>
    <property type="match status" value="1"/>
</dbReference>
<reference evidence="1 2" key="1">
    <citation type="journal article" date="2014" name="Genome Announc.">
        <title>Comparative Genome Analysis of Two Isolates of the Fish Pathogen Piscirickettsia salmonis from Different Hosts Reveals Major Differences in Virulence-Associated Secretion Systems.</title>
        <authorList>
            <person name="Bohle H."/>
            <person name="Henriquez P."/>
            <person name="Grothusen H."/>
            <person name="Navas E."/>
            <person name="Sandoval A."/>
            <person name="Bustamante F."/>
            <person name="Bustos P."/>
            <person name="Mancilla M."/>
        </authorList>
    </citation>
    <scope>NUCLEOTIDE SEQUENCE [LARGE SCALE GENOMIC DNA]</scope>
    <source>
        <strain evidence="2">B1-32597</strain>
    </source>
</reference>
<dbReference type="PROSITE" id="PS51857">
    <property type="entry name" value="CSD_2"/>
    <property type="match status" value="1"/>
</dbReference>
<dbReference type="Proteomes" id="UP000029558">
    <property type="component" value="Chromosome"/>
</dbReference>
<dbReference type="OrthoDB" id="72963at2"/>
<name>A0A1L6T9V9_PISSA</name>
<protein>
    <submittedName>
        <fullName evidence="1">Cold-shock protein</fullName>
    </submittedName>
</protein>
<dbReference type="Gene3D" id="2.40.50.140">
    <property type="entry name" value="Nucleic acid-binding proteins"/>
    <property type="match status" value="1"/>
</dbReference>
<dbReference type="AlphaFoldDB" id="A0A1L6T9V9"/>
<gene>
    <name evidence="1" type="ORF">KU39_776</name>
</gene>
<dbReference type="InterPro" id="IPR012340">
    <property type="entry name" value="NA-bd_OB-fold"/>
</dbReference>
<organism evidence="1 2">
    <name type="scientific">Piscirickettsia salmonis</name>
    <dbReference type="NCBI Taxonomy" id="1238"/>
    <lineage>
        <taxon>Bacteria</taxon>
        <taxon>Pseudomonadati</taxon>
        <taxon>Pseudomonadota</taxon>
        <taxon>Gammaproteobacteria</taxon>
        <taxon>Thiotrichales</taxon>
        <taxon>Piscirickettsiaceae</taxon>
        <taxon>Piscirickettsia</taxon>
    </lineage>
</organism>